<dbReference type="Gene3D" id="3.40.50.300">
    <property type="entry name" value="P-loop containing nucleotide triphosphate hydrolases"/>
    <property type="match status" value="1"/>
</dbReference>
<dbReference type="PROSITE" id="PS50088">
    <property type="entry name" value="ANK_REPEAT"/>
    <property type="match status" value="9"/>
</dbReference>
<reference evidence="5 6" key="1">
    <citation type="submission" date="2018-06" db="EMBL/GenBank/DDBJ databases">
        <authorList>
            <consortium name="Pathogen Informatics"/>
            <person name="Doyle S."/>
        </authorList>
    </citation>
    <scope>NUCLEOTIDE SEQUENCE [LARGE SCALE GENOMIC DNA]</scope>
    <source>
        <strain evidence="5 6">NCTC13315</strain>
    </source>
</reference>
<name>A0A378I138_9GAMM</name>
<keyword evidence="1" id="KW-0677">Repeat</keyword>
<dbReference type="PANTHER" id="PTHR24198:SF165">
    <property type="entry name" value="ANKYRIN REPEAT-CONTAINING PROTEIN-RELATED"/>
    <property type="match status" value="1"/>
</dbReference>
<dbReference type="OrthoDB" id="5651885at2"/>
<feature type="repeat" description="ANK" evidence="3">
    <location>
        <begin position="1079"/>
        <end position="1111"/>
    </location>
</feature>
<feature type="repeat" description="ANK" evidence="3">
    <location>
        <begin position="1013"/>
        <end position="1045"/>
    </location>
</feature>
<keyword evidence="2 3" id="KW-0040">ANK repeat</keyword>
<evidence type="ECO:0000256" key="1">
    <source>
        <dbReference type="ARBA" id="ARBA00022737"/>
    </source>
</evidence>
<evidence type="ECO:0000256" key="3">
    <source>
        <dbReference type="PROSITE-ProRule" id="PRU00023"/>
    </source>
</evidence>
<dbReference type="RefSeq" id="WP_115302076.1">
    <property type="nucleotide sequence ID" value="NZ_CAAAHO010000001.1"/>
</dbReference>
<gene>
    <name evidence="5" type="primary">arp_2</name>
    <name evidence="5" type="ORF">NCTC13315_00845</name>
</gene>
<dbReference type="Pfam" id="PF12796">
    <property type="entry name" value="Ank_2"/>
    <property type="match status" value="4"/>
</dbReference>
<organism evidence="5 6">
    <name type="scientific">Legionella beliardensis</name>
    <dbReference type="NCBI Taxonomy" id="91822"/>
    <lineage>
        <taxon>Bacteria</taxon>
        <taxon>Pseudomonadati</taxon>
        <taxon>Pseudomonadota</taxon>
        <taxon>Gammaproteobacteria</taxon>
        <taxon>Legionellales</taxon>
        <taxon>Legionellaceae</taxon>
        <taxon>Legionella</taxon>
    </lineage>
</organism>
<dbReference type="InterPro" id="IPR027417">
    <property type="entry name" value="P-loop_NTPase"/>
</dbReference>
<dbReference type="InterPro" id="IPR036770">
    <property type="entry name" value="Ankyrin_rpt-contain_sf"/>
</dbReference>
<feature type="repeat" description="ANK" evidence="3">
    <location>
        <begin position="939"/>
        <end position="971"/>
    </location>
</feature>
<dbReference type="SUPFAM" id="SSF48403">
    <property type="entry name" value="Ankyrin repeat"/>
    <property type="match status" value="1"/>
</dbReference>
<feature type="repeat" description="ANK" evidence="3">
    <location>
        <begin position="873"/>
        <end position="905"/>
    </location>
</feature>
<feature type="repeat" description="ANK" evidence="3">
    <location>
        <begin position="1046"/>
        <end position="1078"/>
    </location>
</feature>
<evidence type="ECO:0000313" key="5">
    <source>
        <dbReference type="EMBL" id="STX28316.1"/>
    </source>
</evidence>
<dbReference type="PANTHER" id="PTHR24198">
    <property type="entry name" value="ANKYRIN REPEAT AND PROTEIN KINASE DOMAIN-CONTAINING PROTEIN"/>
    <property type="match status" value="1"/>
</dbReference>
<feature type="repeat" description="ANK" evidence="3">
    <location>
        <begin position="1112"/>
        <end position="1144"/>
    </location>
</feature>
<feature type="repeat" description="ANK" evidence="3">
    <location>
        <begin position="1145"/>
        <end position="1177"/>
    </location>
</feature>
<feature type="region of interest" description="Disordered" evidence="4">
    <location>
        <begin position="658"/>
        <end position="683"/>
    </location>
</feature>
<evidence type="ECO:0000256" key="4">
    <source>
        <dbReference type="SAM" id="MobiDB-lite"/>
    </source>
</evidence>
<sequence length="1306" mass="145636">MTKVLIRANIQKKMGNEFEAYQKTIESFLADPHQHGLNFEKLEGALGAQKTYSIRHSKKKRLVLCPILHNGQQIWVVTDILPRHQYARLRSLDDAEKTSLLAAMTAGSFDQNNVSEPVIEVSNNIEFFNNQFILLDNNQVQVRDQGLSSLPLIISGAPGSGKTSVLLSTVRSYVNDTNYEEPLPILIIAKSAQLVEFMRAEWAVSAEAAGVDPKRVVFKTPEEIYTDNFGQARFRGENDFVLWYQDYISKQNKLNSNKDKKHDLLPGAEEAALIYHEFHTMSGYETFEDYEKAINSSFSLFAKKSMRARLWDVYQYYREHLKTCQEIDLSFEPIMLQEKYEFIGLDETQDLSRLQIKSLAKSTSRMIFSIGDHQRLFGSESTIPFLRSVFWEQFKKDITTHKVLKASYRCPKAIIEVANGILQLKYRAIGGTSFLDKNELAYVEANPNHSQTGSVQWLEQQKELLSLIEANKNNAHFVVITPAEFLDEAIALFGKERVFTSANFKGLQAKKVLLYKPLSQEGFKAASSAIGESFVLQNPPAAIAKTTTGSIRHSTLFNELFVAATRAEEDLLVFQPYERPLRLVSNPLKTYILAKNSGQSHTQPTVESSKEEWLAHAKKLREHNQHAQAEAIEARFKDLVAGEHDQLILPLSQAQPHKLAPTSTKVAGSNKKARKPQPQTTIPPKEQVKVVASGYNRQKKQDKAFKEASKPNKKLHPVEAFLANETEALAHLIKHKDAIAYVFHLRLDTLNPNLPTFTLIDYLEQPINKEKKDKLISNLISQLNIVASWKNLSKDQQRQQDGLMALLYYQPAKDLPLALTVLKELPKDSPTWYFMCHFKKNRATSLNKEIAHGKVEAVVSLKQLGLINTPDTQGFVSLHIAAYAGQAQIVEDLVVQGANINQTTPSRETPLYIAAYHGCAGVVRVLARLGADLNLRNNKGASPLYAAAQRGWINVAKALIELGADVDEIYMSSTPDKLPTLLAPLHIAVYEGHAEMVETLITLGANINLSNEQGFTPLHLAANGGRIEIINTLIARGVDVNQKGVGHETPLYLAARAGHVAAVNRLVALKADISLGDIRGTTPLHIAAYEGHIKVVEALIALGADINLEDHEGALPIHHAAHHGSIEIVNILIKLRTDINKAINRQEAPLHIAATVGHVQVIEALVKAGANINQVYEKNNASALFIAAQYGYLDIVTYLLANHASSSIACKTKSITLMKIAPTEEAKARAKEFIENKGQTITSEDELLILPADIAYIMGHTEIAQCLQNNINKTEKTLNINHMFYSQKKDEINESLELEAQKQIPR</sequence>
<dbReference type="Gene3D" id="1.25.40.20">
    <property type="entry name" value="Ankyrin repeat-containing domain"/>
    <property type="match status" value="3"/>
</dbReference>
<evidence type="ECO:0000256" key="2">
    <source>
        <dbReference type="ARBA" id="ARBA00023043"/>
    </source>
</evidence>
<dbReference type="EMBL" id="UGNV01000001">
    <property type="protein sequence ID" value="STX28316.1"/>
    <property type="molecule type" value="Genomic_DNA"/>
</dbReference>
<dbReference type="Proteomes" id="UP000254968">
    <property type="component" value="Unassembled WGS sequence"/>
</dbReference>
<feature type="repeat" description="ANK" evidence="3">
    <location>
        <begin position="980"/>
        <end position="1012"/>
    </location>
</feature>
<evidence type="ECO:0000313" key="6">
    <source>
        <dbReference type="Proteomes" id="UP000254968"/>
    </source>
</evidence>
<dbReference type="PROSITE" id="PS50297">
    <property type="entry name" value="ANK_REP_REGION"/>
    <property type="match status" value="9"/>
</dbReference>
<proteinExistence type="predicted"/>
<dbReference type="InterPro" id="IPR002110">
    <property type="entry name" value="Ankyrin_rpt"/>
</dbReference>
<accession>A0A378I138</accession>
<dbReference type="PRINTS" id="PR01415">
    <property type="entry name" value="ANKYRIN"/>
</dbReference>
<feature type="repeat" description="ANK" evidence="3">
    <location>
        <begin position="906"/>
        <end position="938"/>
    </location>
</feature>
<dbReference type="SUPFAM" id="SSF52540">
    <property type="entry name" value="P-loop containing nucleoside triphosphate hydrolases"/>
    <property type="match status" value="1"/>
</dbReference>
<keyword evidence="6" id="KW-1185">Reference proteome</keyword>
<dbReference type="SMART" id="SM00248">
    <property type="entry name" value="ANK"/>
    <property type="match status" value="10"/>
</dbReference>
<protein>
    <submittedName>
        <fullName evidence="5">Ankyrin repeat protein</fullName>
    </submittedName>
</protein>